<dbReference type="SUPFAM" id="SSF57716">
    <property type="entry name" value="Glucocorticoid receptor-like (DNA-binding domain)"/>
    <property type="match status" value="1"/>
</dbReference>
<keyword evidence="4" id="KW-0479">Metal-binding</keyword>
<dbReference type="SUPFAM" id="SSF48508">
    <property type="entry name" value="Nuclear receptor ligand-binding domain"/>
    <property type="match status" value="1"/>
</dbReference>
<dbReference type="GO" id="GO:0005634">
    <property type="term" value="C:nucleus"/>
    <property type="evidence" value="ECO:0007669"/>
    <property type="project" value="UniProtKB-SubCell"/>
</dbReference>
<evidence type="ECO:0008006" key="19">
    <source>
        <dbReference type="Google" id="ProtNLM"/>
    </source>
</evidence>
<dbReference type="CDD" id="cd06949">
    <property type="entry name" value="NR_LBD_ER"/>
    <property type="match status" value="1"/>
</dbReference>
<evidence type="ECO:0000313" key="17">
    <source>
        <dbReference type="EMBL" id="KAK2826775.1"/>
    </source>
</evidence>
<evidence type="ECO:0000313" key="18">
    <source>
        <dbReference type="Proteomes" id="UP001187415"/>
    </source>
</evidence>
<keyword evidence="7 13" id="KW-0805">Transcription regulation</keyword>
<evidence type="ECO:0000256" key="14">
    <source>
        <dbReference type="SAM" id="MobiDB-lite"/>
    </source>
</evidence>
<dbReference type="InterPro" id="IPR000536">
    <property type="entry name" value="Nucl_hrmn_rcpt_lig-bd"/>
</dbReference>
<dbReference type="PRINTS" id="PR00398">
    <property type="entry name" value="STRDHORMONER"/>
</dbReference>
<evidence type="ECO:0000256" key="10">
    <source>
        <dbReference type="ARBA" id="ARBA00023163"/>
    </source>
</evidence>
<dbReference type="InterPro" id="IPR024178">
    <property type="entry name" value="Est_rcpt/est-rel_rcp"/>
</dbReference>
<dbReference type="Pfam" id="PF00104">
    <property type="entry name" value="Hormone_recep"/>
    <property type="match status" value="1"/>
</dbReference>
<dbReference type="PROSITE" id="PS51030">
    <property type="entry name" value="NUCLEAR_REC_DBD_2"/>
    <property type="match status" value="1"/>
</dbReference>
<dbReference type="SMART" id="SM00430">
    <property type="entry name" value="HOLI"/>
    <property type="match status" value="1"/>
</dbReference>
<feature type="compositionally biased region" description="Low complexity" evidence="14">
    <location>
        <begin position="545"/>
        <end position="558"/>
    </location>
</feature>
<feature type="domain" description="NR LBD" evidence="16">
    <location>
        <begin position="308"/>
        <end position="544"/>
    </location>
</feature>
<evidence type="ECO:0000256" key="3">
    <source>
        <dbReference type="ARBA" id="ARBA00022665"/>
    </source>
</evidence>
<keyword evidence="5" id="KW-0863">Zinc-finger</keyword>
<protein>
    <recommendedName>
        <fullName evidence="19">Estrogen receptor beta</fullName>
    </recommendedName>
</protein>
<evidence type="ECO:0000256" key="4">
    <source>
        <dbReference type="ARBA" id="ARBA00022723"/>
    </source>
</evidence>
<dbReference type="FunFam" id="3.30.50.10:FF:000014">
    <property type="entry name" value="Estrogen receptor beta"/>
    <property type="match status" value="1"/>
</dbReference>
<evidence type="ECO:0000259" key="15">
    <source>
        <dbReference type="PROSITE" id="PS51030"/>
    </source>
</evidence>
<gene>
    <name evidence="17" type="ORF">Q5P01_020989</name>
</gene>
<evidence type="ECO:0000256" key="11">
    <source>
        <dbReference type="ARBA" id="ARBA00023170"/>
    </source>
</evidence>
<dbReference type="InterPro" id="IPR021064">
    <property type="entry name" value="ER-beta-like_N"/>
</dbReference>
<keyword evidence="12 13" id="KW-0539">Nucleus</keyword>
<accession>A0AA88LZQ5</accession>
<dbReference type="CDD" id="cd07171">
    <property type="entry name" value="NR_DBD_ER"/>
    <property type="match status" value="1"/>
</dbReference>
<dbReference type="Gene3D" id="1.10.565.10">
    <property type="entry name" value="Retinoid X Receptor"/>
    <property type="match status" value="1"/>
</dbReference>
<dbReference type="InterPro" id="IPR050200">
    <property type="entry name" value="Nuclear_hormone_rcpt_NR3"/>
</dbReference>
<evidence type="ECO:0000256" key="9">
    <source>
        <dbReference type="ARBA" id="ARBA00023125"/>
    </source>
</evidence>
<dbReference type="GO" id="GO:0043565">
    <property type="term" value="F:sequence-specific DNA binding"/>
    <property type="evidence" value="ECO:0007669"/>
    <property type="project" value="InterPro"/>
</dbReference>
<dbReference type="PROSITE" id="PS00031">
    <property type="entry name" value="NUCLEAR_REC_DBD_1"/>
    <property type="match status" value="1"/>
</dbReference>
<dbReference type="PIRSF" id="PIRSF002527">
    <property type="entry name" value="ER-like_NR"/>
    <property type="match status" value="1"/>
</dbReference>
<comment type="caution">
    <text evidence="17">The sequence shown here is derived from an EMBL/GenBank/DDBJ whole genome shotgun (WGS) entry which is preliminary data.</text>
</comment>
<dbReference type="PIRSF" id="PIRSF500102">
    <property type="entry name" value="ER-b"/>
    <property type="match status" value="1"/>
</dbReference>
<dbReference type="GO" id="GO:0005496">
    <property type="term" value="F:steroid binding"/>
    <property type="evidence" value="ECO:0007669"/>
    <property type="project" value="UniProtKB-KW"/>
</dbReference>
<dbReference type="InterPro" id="IPR028355">
    <property type="entry name" value="ER-beta/gamma"/>
</dbReference>
<evidence type="ECO:0000256" key="1">
    <source>
        <dbReference type="ARBA" id="ARBA00004123"/>
    </source>
</evidence>
<dbReference type="InterPro" id="IPR035500">
    <property type="entry name" value="NHR-like_dom_sf"/>
</dbReference>
<keyword evidence="11 13" id="KW-0675">Receptor</keyword>
<dbReference type="PANTHER" id="PTHR48092">
    <property type="entry name" value="KNIRPS-RELATED PROTEIN-RELATED"/>
    <property type="match status" value="1"/>
</dbReference>
<proteinExistence type="inferred from homology"/>
<dbReference type="InterPro" id="IPR013088">
    <property type="entry name" value="Znf_NHR/GATA"/>
</dbReference>
<evidence type="ECO:0000256" key="12">
    <source>
        <dbReference type="ARBA" id="ARBA00023242"/>
    </source>
</evidence>
<feature type="region of interest" description="Disordered" evidence="14">
    <location>
        <begin position="545"/>
        <end position="632"/>
    </location>
</feature>
<comment type="similarity">
    <text evidence="2 13">Belongs to the nuclear hormone receptor family. NR3 subfamily.</text>
</comment>
<feature type="domain" description="Nuclear receptor" evidence="15">
    <location>
        <begin position="177"/>
        <end position="252"/>
    </location>
</feature>
<dbReference type="Gene3D" id="3.30.50.10">
    <property type="entry name" value="Erythroid Transcription Factor GATA-1, subunit A"/>
    <property type="match status" value="1"/>
</dbReference>
<keyword evidence="10 13" id="KW-0804">Transcription</keyword>
<evidence type="ECO:0000256" key="2">
    <source>
        <dbReference type="ARBA" id="ARBA00005413"/>
    </source>
</evidence>
<dbReference type="Pfam" id="PF00105">
    <property type="entry name" value="zf-C4"/>
    <property type="match status" value="1"/>
</dbReference>
<evidence type="ECO:0000256" key="13">
    <source>
        <dbReference type="PIRNR" id="PIRNR002527"/>
    </source>
</evidence>
<keyword evidence="8" id="KW-0446">Lipid-binding</keyword>
<keyword evidence="6" id="KW-0862">Zinc</keyword>
<dbReference type="GO" id="GO:0042562">
    <property type="term" value="F:hormone binding"/>
    <property type="evidence" value="ECO:0007669"/>
    <property type="project" value="UniProtKB-ARBA"/>
</dbReference>
<evidence type="ECO:0000256" key="5">
    <source>
        <dbReference type="ARBA" id="ARBA00022771"/>
    </source>
</evidence>
<keyword evidence="3" id="KW-0754">Steroid-binding</keyword>
<sequence length="654" mass="72855">MASSPGLDPDPLPVLQLQEVDSCKASERRSSPGLLPTMYSPPLGMDNHTVCIPSPYADSNHEYNHGHGPLTFYSPPVLSYTRPSINDGQSSLCPPLSPSAFWPSHSHTNVPSLTLRCPQPLVYNEPSPHAAWLEPKTHSITPSSSIIGCNKLLRRRSEEGMEGVNSSCSSAVGKTDMHFCAVCHDYASGYHYGVWSCEGCKAFFKRSIQGHNDYICPATNQCTIDKNRRKSCQACRLRKCYEVGMMKCGVRRERCSYRGARHRRGGLQSRDSGGRGLVGVRLAARAQRHVHLEPPLPHADSAHHSSMSPEEFISRIMEAEPPEIYLMEDLKKPFTEASMMMSLTNLADKELVLMISWAKKIPGFVELSLVDQIHLLKCCWLEILMLGLMWRSVDHPGKLIFSPDFKLNREEGQCVEGIMEIFDMLLAATSRFRELKLQREEYVCLKAMILLNSNLCTSSPQTAEELESRNKLLRLLDSVIDALVWAISKLGLSTQEQTLRLGHLTMLLSHVRHVSNKGMDHLSTMKRKNVVLVYDLLLEMLDANTSSGTSQTSSSSDTYSDRHPPRTPTHPQPDRDDAAAPPRGPGEPVNVARHFQALPLRSTPPPQSSLVDHMDDGDIHSEQWPLDPDDAGLAVEPTDYIVPDRVVMETALQG</sequence>
<evidence type="ECO:0000256" key="6">
    <source>
        <dbReference type="ARBA" id="ARBA00022833"/>
    </source>
</evidence>
<dbReference type="InterPro" id="IPR001723">
    <property type="entry name" value="Nuclear_hrmn_rcpt"/>
</dbReference>
<evidence type="ECO:0000256" key="8">
    <source>
        <dbReference type="ARBA" id="ARBA00023121"/>
    </source>
</evidence>
<dbReference type="PRINTS" id="PR00047">
    <property type="entry name" value="STROIDFINGER"/>
</dbReference>
<feature type="compositionally biased region" description="Basic and acidic residues" evidence="14">
    <location>
        <begin position="612"/>
        <end position="621"/>
    </location>
</feature>
<dbReference type="GO" id="GO:0030520">
    <property type="term" value="P:estrogen receptor signaling pathway"/>
    <property type="evidence" value="ECO:0007669"/>
    <property type="project" value="InterPro"/>
</dbReference>
<dbReference type="GO" id="GO:0008270">
    <property type="term" value="F:zinc ion binding"/>
    <property type="evidence" value="ECO:0007669"/>
    <property type="project" value="UniProtKB-KW"/>
</dbReference>
<dbReference type="GO" id="GO:0071392">
    <property type="term" value="P:cellular response to estradiol stimulus"/>
    <property type="evidence" value="ECO:0007669"/>
    <property type="project" value="InterPro"/>
</dbReference>
<dbReference type="SMART" id="SM00399">
    <property type="entry name" value="ZnF_C4"/>
    <property type="match status" value="1"/>
</dbReference>
<keyword evidence="18" id="KW-1185">Reference proteome</keyword>
<comment type="subcellular location">
    <subcellularLocation>
        <location evidence="1 13">Nucleus</location>
    </subcellularLocation>
</comment>
<dbReference type="InterPro" id="IPR001628">
    <property type="entry name" value="Znf_hrmn_rcpt"/>
</dbReference>
<dbReference type="Pfam" id="PF12497">
    <property type="entry name" value="ERbeta_N"/>
    <property type="match status" value="1"/>
</dbReference>
<organism evidence="17 18">
    <name type="scientific">Channa striata</name>
    <name type="common">Snakehead murrel</name>
    <name type="synonym">Ophicephalus striatus</name>
    <dbReference type="NCBI Taxonomy" id="64152"/>
    <lineage>
        <taxon>Eukaryota</taxon>
        <taxon>Metazoa</taxon>
        <taxon>Chordata</taxon>
        <taxon>Craniata</taxon>
        <taxon>Vertebrata</taxon>
        <taxon>Euteleostomi</taxon>
        <taxon>Actinopterygii</taxon>
        <taxon>Neopterygii</taxon>
        <taxon>Teleostei</taxon>
        <taxon>Neoteleostei</taxon>
        <taxon>Acanthomorphata</taxon>
        <taxon>Anabantaria</taxon>
        <taxon>Anabantiformes</taxon>
        <taxon>Channoidei</taxon>
        <taxon>Channidae</taxon>
        <taxon>Channa</taxon>
    </lineage>
</organism>
<keyword evidence="9" id="KW-0238">DNA-binding</keyword>
<dbReference type="Proteomes" id="UP001187415">
    <property type="component" value="Unassembled WGS sequence"/>
</dbReference>
<dbReference type="AlphaFoldDB" id="A0AA88LZQ5"/>
<dbReference type="FunFam" id="1.10.565.10:FF:000010">
    <property type="entry name" value="Estrogen receptor"/>
    <property type="match status" value="1"/>
</dbReference>
<name>A0AA88LZQ5_CHASR</name>
<evidence type="ECO:0000256" key="7">
    <source>
        <dbReference type="ARBA" id="ARBA00023015"/>
    </source>
</evidence>
<dbReference type="PROSITE" id="PS51843">
    <property type="entry name" value="NR_LBD"/>
    <property type="match status" value="1"/>
</dbReference>
<reference evidence="17" key="1">
    <citation type="submission" date="2023-07" db="EMBL/GenBank/DDBJ databases">
        <title>Chromosome-level Genome Assembly of Striped Snakehead (Channa striata).</title>
        <authorList>
            <person name="Liu H."/>
        </authorList>
    </citation>
    <scope>NUCLEOTIDE SEQUENCE</scope>
    <source>
        <strain evidence="17">Gz</strain>
        <tissue evidence="17">Muscle</tissue>
    </source>
</reference>
<evidence type="ECO:0000259" key="16">
    <source>
        <dbReference type="PROSITE" id="PS51843"/>
    </source>
</evidence>
<dbReference type="GO" id="GO:0030284">
    <property type="term" value="F:nuclear estrogen receptor activity"/>
    <property type="evidence" value="ECO:0007669"/>
    <property type="project" value="InterPro"/>
</dbReference>
<dbReference type="EMBL" id="JAUPFM010000016">
    <property type="protein sequence ID" value="KAK2826775.1"/>
    <property type="molecule type" value="Genomic_DNA"/>
</dbReference>